<keyword evidence="2" id="KW-1185">Reference proteome</keyword>
<proteinExistence type="predicted"/>
<dbReference type="EMBL" id="JBGMDY010000008">
    <property type="protein sequence ID" value="KAL2323953.1"/>
    <property type="molecule type" value="Genomic_DNA"/>
</dbReference>
<name>A0ABD1LK97_9FABA</name>
<protein>
    <submittedName>
        <fullName evidence="1">Uncharacterized protein</fullName>
    </submittedName>
</protein>
<dbReference type="AlphaFoldDB" id="A0ABD1LK97"/>
<evidence type="ECO:0000313" key="1">
    <source>
        <dbReference type="EMBL" id="KAL2323953.1"/>
    </source>
</evidence>
<dbReference type="Proteomes" id="UP001603857">
    <property type="component" value="Unassembled WGS sequence"/>
</dbReference>
<sequence length="59" mass="7040">MNFKFERTDIESSYNFKFGYTLKANVLWQARGDQCFRRSFCHLNPAPNIVLNLFCESDR</sequence>
<reference evidence="1 2" key="1">
    <citation type="submission" date="2024-08" db="EMBL/GenBank/DDBJ databases">
        <title>Insights into the chromosomal genome structure of Flemingia macrophylla.</title>
        <authorList>
            <person name="Ding Y."/>
            <person name="Zhao Y."/>
            <person name="Bi W."/>
            <person name="Wu M."/>
            <person name="Zhao G."/>
            <person name="Gong Y."/>
            <person name="Li W."/>
            <person name="Zhang P."/>
        </authorList>
    </citation>
    <scope>NUCLEOTIDE SEQUENCE [LARGE SCALE GENOMIC DNA]</scope>
    <source>
        <strain evidence="1">DYQJB</strain>
        <tissue evidence="1">Leaf</tissue>
    </source>
</reference>
<comment type="caution">
    <text evidence="1">The sequence shown here is derived from an EMBL/GenBank/DDBJ whole genome shotgun (WGS) entry which is preliminary data.</text>
</comment>
<evidence type="ECO:0000313" key="2">
    <source>
        <dbReference type="Proteomes" id="UP001603857"/>
    </source>
</evidence>
<accession>A0ABD1LK97</accession>
<organism evidence="1 2">
    <name type="scientific">Flemingia macrophylla</name>
    <dbReference type="NCBI Taxonomy" id="520843"/>
    <lineage>
        <taxon>Eukaryota</taxon>
        <taxon>Viridiplantae</taxon>
        <taxon>Streptophyta</taxon>
        <taxon>Embryophyta</taxon>
        <taxon>Tracheophyta</taxon>
        <taxon>Spermatophyta</taxon>
        <taxon>Magnoliopsida</taxon>
        <taxon>eudicotyledons</taxon>
        <taxon>Gunneridae</taxon>
        <taxon>Pentapetalae</taxon>
        <taxon>rosids</taxon>
        <taxon>fabids</taxon>
        <taxon>Fabales</taxon>
        <taxon>Fabaceae</taxon>
        <taxon>Papilionoideae</taxon>
        <taxon>50 kb inversion clade</taxon>
        <taxon>NPAAA clade</taxon>
        <taxon>indigoferoid/millettioid clade</taxon>
        <taxon>Phaseoleae</taxon>
        <taxon>Flemingia</taxon>
    </lineage>
</organism>
<gene>
    <name evidence="1" type="ORF">Fmac_023011</name>
</gene>